<proteinExistence type="predicted"/>
<evidence type="ECO:0000313" key="2">
    <source>
        <dbReference type="EMBL" id="PPQ82522.1"/>
    </source>
</evidence>
<feature type="compositionally biased region" description="Low complexity" evidence="1">
    <location>
        <begin position="330"/>
        <end position="340"/>
    </location>
</feature>
<evidence type="ECO:0000313" key="3">
    <source>
        <dbReference type="Proteomes" id="UP000284706"/>
    </source>
</evidence>
<name>A0A409WVJ4_9AGAR</name>
<dbReference type="OrthoDB" id="3220614at2759"/>
<dbReference type="Pfam" id="PF20414">
    <property type="entry name" value="DUF6698"/>
    <property type="match status" value="1"/>
</dbReference>
<dbReference type="Proteomes" id="UP000284706">
    <property type="component" value="Unassembled WGS sequence"/>
</dbReference>
<accession>A0A409WVJ4</accession>
<dbReference type="InterPro" id="IPR046521">
    <property type="entry name" value="DUF6698"/>
</dbReference>
<dbReference type="STRING" id="231916.A0A409WVJ4"/>
<sequence>RCASSQYVDIFHELAHRVPQLEEDLEALGGDTERINALAEAVRYLIQSIIPYSHPNKMVTSCGQSRSNDISGLKEMVLYYTAQEEEGRKLEPTIPHGAKKRSRRGFKHPQLARLLCPIKHLDNFNQNPKEFQQLLINGKVKVRARDMPSFLWEKETYDPDDITYGMFRNPVLVMVFKHIFTSPSSAIAELPGQTKTRSSQAKKNEMKTVTPWSICYICVLYRHSISGVDDWRHDDRLRKCEDFYQHLRKVWEDAADTDPEWLKDTIEWWNAAVLGIDPEVLDLTDNEEGPSTISMIHRQRCVRLMRQQALEEAAAAAANAEQVQGHLTTPSSSSAHQSLPPSGPSNDRPPLPTPQTSFCPSPPLTQQPSQTSSSTQAIVTSRNDFPPSGASSGLRYEDFLDFGNSHPGWKGTEQLPQSNSQMHAENAQYFPGSNSRYGSAGLPAHSETYHAQPSFGPSYQRPVLADYNHAVR</sequence>
<evidence type="ECO:0000256" key="1">
    <source>
        <dbReference type="SAM" id="MobiDB-lite"/>
    </source>
</evidence>
<reference evidence="2 3" key="1">
    <citation type="journal article" date="2018" name="Evol. Lett.">
        <title>Horizontal gene cluster transfer increased hallucinogenic mushroom diversity.</title>
        <authorList>
            <person name="Reynolds H.T."/>
            <person name="Vijayakumar V."/>
            <person name="Gluck-Thaler E."/>
            <person name="Korotkin H.B."/>
            <person name="Matheny P.B."/>
            <person name="Slot J.C."/>
        </authorList>
    </citation>
    <scope>NUCLEOTIDE SEQUENCE [LARGE SCALE GENOMIC DNA]</scope>
    <source>
        <strain evidence="2 3">SRW20</strain>
    </source>
</reference>
<feature type="region of interest" description="Disordered" evidence="1">
    <location>
        <begin position="316"/>
        <end position="392"/>
    </location>
</feature>
<comment type="caution">
    <text evidence="2">The sequence shown here is derived from an EMBL/GenBank/DDBJ whole genome shotgun (WGS) entry which is preliminary data.</text>
</comment>
<dbReference type="InParanoid" id="A0A409WVJ4"/>
<gene>
    <name evidence="2" type="ORF">CVT26_013095</name>
</gene>
<feature type="compositionally biased region" description="Low complexity" evidence="1">
    <location>
        <begin position="366"/>
        <end position="376"/>
    </location>
</feature>
<dbReference type="EMBL" id="NHYE01004734">
    <property type="protein sequence ID" value="PPQ82522.1"/>
    <property type="molecule type" value="Genomic_DNA"/>
</dbReference>
<feature type="non-terminal residue" evidence="2">
    <location>
        <position position="1"/>
    </location>
</feature>
<dbReference type="AlphaFoldDB" id="A0A409WVJ4"/>
<protein>
    <submittedName>
        <fullName evidence="2">Uncharacterized protein</fullName>
    </submittedName>
</protein>
<feature type="compositionally biased region" description="Pro residues" evidence="1">
    <location>
        <begin position="341"/>
        <end position="353"/>
    </location>
</feature>
<organism evidence="2 3">
    <name type="scientific">Gymnopilus dilepis</name>
    <dbReference type="NCBI Taxonomy" id="231916"/>
    <lineage>
        <taxon>Eukaryota</taxon>
        <taxon>Fungi</taxon>
        <taxon>Dikarya</taxon>
        <taxon>Basidiomycota</taxon>
        <taxon>Agaricomycotina</taxon>
        <taxon>Agaricomycetes</taxon>
        <taxon>Agaricomycetidae</taxon>
        <taxon>Agaricales</taxon>
        <taxon>Agaricineae</taxon>
        <taxon>Hymenogastraceae</taxon>
        <taxon>Gymnopilus</taxon>
    </lineage>
</organism>
<keyword evidence="3" id="KW-1185">Reference proteome</keyword>